<protein>
    <submittedName>
        <fullName evidence="5">AP2 domain</fullName>
    </submittedName>
</protein>
<keyword evidence="1" id="KW-0805">Transcription regulation</keyword>
<evidence type="ECO:0000313" key="6">
    <source>
        <dbReference type="Proteomes" id="UP000250245"/>
    </source>
</evidence>
<dbReference type="Gene3D" id="3.90.75.20">
    <property type="match status" value="1"/>
</dbReference>
<reference evidence="5 6" key="1">
    <citation type="submission" date="2018-06" db="EMBL/GenBank/DDBJ databases">
        <authorList>
            <consortium name="Pathogen Informatics"/>
            <person name="Doyle S."/>
        </authorList>
    </citation>
    <scope>NUCLEOTIDE SEQUENCE [LARGE SCALE GENOMIC DNA]</scope>
    <source>
        <strain evidence="5 6">NCTC11820</strain>
    </source>
</reference>
<dbReference type="Gene3D" id="3.30.730.10">
    <property type="entry name" value="AP2/ERF domain"/>
    <property type="match status" value="1"/>
</dbReference>
<organism evidence="5 6">
    <name type="scientific">Mobiluncus curtisii</name>
    <dbReference type="NCBI Taxonomy" id="2051"/>
    <lineage>
        <taxon>Bacteria</taxon>
        <taxon>Bacillati</taxon>
        <taxon>Actinomycetota</taxon>
        <taxon>Actinomycetes</taxon>
        <taxon>Actinomycetales</taxon>
        <taxon>Actinomycetaceae</taxon>
        <taxon>Mobiluncus</taxon>
    </lineage>
</organism>
<dbReference type="InterPro" id="IPR016177">
    <property type="entry name" value="DNA-bd_dom_sf"/>
</dbReference>
<evidence type="ECO:0000313" key="5">
    <source>
        <dbReference type="EMBL" id="SQB65095.1"/>
    </source>
</evidence>
<dbReference type="SMART" id="SM00380">
    <property type="entry name" value="AP2"/>
    <property type="match status" value="1"/>
</dbReference>
<dbReference type="EMBL" id="UASJ01000001">
    <property type="protein sequence ID" value="SQB65095.1"/>
    <property type="molecule type" value="Genomic_DNA"/>
</dbReference>
<evidence type="ECO:0000256" key="2">
    <source>
        <dbReference type="ARBA" id="ARBA00023125"/>
    </source>
</evidence>
<gene>
    <name evidence="5" type="ORF">NCTC11820_01335</name>
</gene>
<feature type="domain" description="AP2/ERF" evidence="4">
    <location>
        <begin position="104"/>
        <end position="160"/>
    </location>
</feature>
<evidence type="ECO:0000256" key="1">
    <source>
        <dbReference type="ARBA" id="ARBA00023015"/>
    </source>
</evidence>
<dbReference type="GO" id="GO:0003677">
    <property type="term" value="F:DNA binding"/>
    <property type="evidence" value="ECO:0007669"/>
    <property type="project" value="UniProtKB-KW"/>
</dbReference>
<dbReference type="RefSeq" id="WP_013189259.1">
    <property type="nucleotide sequence ID" value="NZ_CP068112.1"/>
</dbReference>
<sequence length="165" mass="18664">MKTIPLTKGLVAVVDDADYSKLSPYSWYAVGRPGNEYAARYGGHNKGSSSHIRMHRELLNAPAGIEVDHVNGNRLDNRRANLRLATRTQNACNRSKFRGKHHSRFKGVTYHVRDQCWQASIRHHDKHIYLGSFESEVEAAAAYNKAAINYQGKFAKLNELQGENK</sequence>
<dbReference type="Proteomes" id="UP000250245">
    <property type="component" value="Unassembled WGS sequence"/>
</dbReference>
<evidence type="ECO:0000259" key="4">
    <source>
        <dbReference type="PROSITE" id="PS51032"/>
    </source>
</evidence>
<dbReference type="GO" id="GO:0003700">
    <property type="term" value="F:DNA-binding transcription factor activity"/>
    <property type="evidence" value="ECO:0007669"/>
    <property type="project" value="InterPro"/>
</dbReference>
<dbReference type="InterPro" id="IPR044925">
    <property type="entry name" value="His-Me_finger_sf"/>
</dbReference>
<keyword evidence="2" id="KW-0238">DNA-binding</keyword>
<dbReference type="SUPFAM" id="SSF54060">
    <property type="entry name" value="His-Me finger endonucleases"/>
    <property type="match status" value="1"/>
</dbReference>
<evidence type="ECO:0000256" key="3">
    <source>
        <dbReference type="ARBA" id="ARBA00023163"/>
    </source>
</evidence>
<dbReference type="AlphaFoldDB" id="A0A2X2YX88"/>
<keyword evidence="3" id="KW-0804">Transcription</keyword>
<name>A0A2X2YX88_9ACTO</name>
<dbReference type="SUPFAM" id="SSF54171">
    <property type="entry name" value="DNA-binding domain"/>
    <property type="match status" value="1"/>
</dbReference>
<dbReference type="OMA" id="WHARIYV"/>
<accession>A0A2X2YX88</accession>
<dbReference type="PROSITE" id="PS51032">
    <property type="entry name" value="AP2_ERF"/>
    <property type="match status" value="1"/>
</dbReference>
<dbReference type="InterPro" id="IPR001471">
    <property type="entry name" value="AP2/ERF_dom"/>
</dbReference>
<dbReference type="InterPro" id="IPR036955">
    <property type="entry name" value="AP2/ERF_dom_sf"/>
</dbReference>
<dbReference type="GeneID" id="55565380"/>
<proteinExistence type="predicted"/>
<dbReference type="InterPro" id="IPR003615">
    <property type="entry name" value="HNH_nuc"/>
</dbReference>
<dbReference type="Pfam" id="PF13392">
    <property type="entry name" value="HNH_3"/>
    <property type="match status" value="1"/>
</dbReference>